<dbReference type="GO" id="GO:0004867">
    <property type="term" value="F:serine-type endopeptidase inhibitor activity"/>
    <property type="evidence" value="ECO:0007669"/>
    <property type="project" value="UniProtKB-KW"/>
</dbReference>
<evidence type="ECO:0000313" key="5">
    <source>
        <dbReference type="Proteomes" id="UP000823749"/>
    </source>
</evidence>
<dbReference type="GO" id="GO:0009611">
    <property type="term" value="P:response to wounding"/>
    <property type="evidence" value="ECO:0007669"/>
    <property type="project" value="InterPro"/>
</dbReference>
<dbReference type="PANTHER" id="PTHR47546:SF3">
    <property type="entry name" value="30S RIBOSOMAL PROTEIN S15, CHLOROPLASTIC"/>
    <property type="match status" value="1"/>
</dbReference>
<comment type="caution">
    <text evidence="4">The sequence shown here is derived from an EMBL/GenBank/DDBJ whole genome shotgun (WGS) entry which is preliminary data.</text>
</comment>
<dbReference type="SUPFAM" id="SSF54654">
    <property type="entry name" value="CI-2 family of serine protease inhibitors"/>
    <property type="match status" value="1"/>
</dbReference>
<keyword evidence="2" id="KW-0646">Protease inhibitor</keyword>
<accession>A0AAV6KN46</accession>
<dbReference type="AlphaFoldDB" id="A0AAV6KN46"/>
<evidence type="ECO:0000256" key="1">
    <source>
        <dbReference type="ARBA" id="ARBA00008210"/>
    </source>
</evidence>
<dbReference type="InterPro" id="IPR036354">
    <property type="entry name" value="Prot_inh_pot1_sf"/>
</dbReference>
<evidence type="ECO:0000256" key="3">
    <source>
        <dbReference type="ARBA" id="ARBA00022900"/>
    </source>
</evidence>
<reference evidence="4" key="1">
    <citation type="submission" date="2020-08" db="EMBL/GenBank/DDBJ databases">
        <title>Plant Genome Project.</title>
        <authorList>
            <person name="Zhang R.-G."/>
        </authorList>
    </citation>
    <scope>NUCLEOTIDE SEQUENCE</scope>
    <source>
        <strain evidence="4">WSP0</strain>
        <tissue evidence="4">Leaf</tissue>
    </source>
</reference>
<dbReference type="PANTHER" id="PTHR47546">
    <property type="entry name" value="S15/NS1, RNA-BINDING PROTEIN"/>
    <property type="match status" value="1"/>
</dbReference>
<evidence type="ECO:0000256" key="2">
    <source>
        <dbReference type="ARBA" id="ARBA00022690"/>
    </source>
</evidence>
<sequence>MRPVDPNNVRASRLEFVRTYGYEELGEKLRRLRPEGKKGEDWFSLGELNERLVKLREVEEKESSIAGFSFRDLKMKLRDSSEGKTKIQTKSLSYLRRPRGATTEKHLWPELVGLEAKEAKEIIQREMPEAQIQVVEPPGFCTFEFDTGRVRVYVNSSGKVIDTPTIG</sequence>
<keyword evidence="3" id="KW-0722">Serine protease inhibitor</keyword>
<comment type="similarity">
    <text evidence="1">Belongs to the protease inhibitor I13 (potato type I serine protease inhibitor) family.</text>
</comment>
<dbReference type="Pfam" id="PF00280">
    <property type="entry name" value="potato_inhibit"/>
    <property type="match status" value="1"/>
</dbReference>
<dbReference type="Proteomes" id="UP000823749">
    <property type="component" value="Chromosome 4"/>
</dbReference>
<evidence type="ECO:0000313" key="4">
    <source>
        <dbReference type="EMBL" id="KAG5553973.1"/>
    </source>
</evidence>
<dbReference type="PROSITE" id="PS00285">
    <property type="entry name" value="POTATO_INHIBITOR"/>
    <property type="match status" value="1"/>
</dbReference>
<dbReference type="Gene3D" id="3.30.10.10">
    <property type="entry name" value="Trypsin Inhibitor V, subunit A"/>
    <property type="match status" value="1"/>
</dbReference>
<protein>
    <submittedName>
        <fullName evidence="4">Uncharacterized protein</fullName>
    </submittedName>
</protein>
<gene>
    <name evidence="4" type="ORF">RHGRI_011742</name>
</gene>
<name>A0AAV6KN46_9ERIC</name>
<organism evidence="4 5">
    <name type="scientific">Rhododendron griersonianum</name>
    <dbReference type="NCBI Taxonomy" id="479676"/>
    <lineage>
        <taxon>Eukaryota</taxon>
        <taxon>Viridiplantae</taxon>
        <taxon>Streptophyta</taxon>
        <taxon>Embryophyta</taxon>
        <taxon>Tracheophyta</taxon>
        <taxon>Spermatophyta</taxon>
        <taxon>Magnoliopsida</taxon>
        <taxon>eudicotyledons</taxon>
        <taxon>Gunneridae</taxon>
        <taxon>Pentapetalae</taxon>
        <taxon>asterids</taxon>
        <taxon>Ericales</taxon>
        <taxon>Ericaceae</taxon>
        <taxon>Ericoideae</taxon>
        <taxon>Rhodoreae</taxon>
        <taxon>Rhododendron</taxon>
    </lineage>
</organism>
<keyword evidence="5" id="KW-1185">Reference proteome</keyword>
<dbReference type="EMBL" id="JACTNZ010000004">
    <property type="protein sequence ID" value="KAG5553973.1"/>
    <property type="molecule type" value="Genomic_DNA"/>
</dbReference>
<dbReference type="InterPro" id="IPR000864">
    <property type="entry name" value="Prot_inh_pot1"/>
</dbReference>
<proteinExistence type="inferred from homology"/>